<evidence type="ECO:0000256" key="1">
    <source>
        <dbReference type="SAM" id="Phobius"/>
    </source>
</evidence>
<keyword evidence="1" id="KW-0472">Membrane</keyword>
<reference evidence="2 3" key="1">
    <citation type="submission" date="2017-07" db="EMBL/GenBank/DDBJ databases">
        <title>Complete Genome Sequence of the cosmetic ferment Vitreoscilla filiformis (ATCC15551).</title>
        <authorList>
            <person name="Contreras S."/>
            <person name="Sagory-Zalkind P."/>
            <person name="Blanquart H."/>
            <person name="Iltis A."/>
            <person name="Morand S.C."/>
        </authorList>
    </citation>
    <scope>NUCLEOTIDE SEQUENCE [LARGE SCALE GENOMIC DNA]</scope>
    <source>
        <strain evidence="2 3">ATCC 15551</strain>
    </source>
</reference>
<feature type="transmembrane region" description="Helical" evidence="1">
    <location>
        <begin position="237"/>
        <end position="261"/>
    </location>
</feature>
<dbReference type="InterPro" id="IPR018692">
    <property type="entry name" value="DUF2189"/>
</dbReference>
<dbReference type="KEGG" id="vff:VITFI_CDS1559"/>
<keyword evidence="1" id="KW-1133">Transmembrane helix</keyword>
<evidence type="ECO:0000313" key="2">
    <source>
        <dbReference type="EMBL" id="ASM77337.1"/>
    </source>
</evidence>
<keyword evidence="3" id="KW-1185">Reference proteome</keyword>
<keyword evidence="1" id="KW-0812">Transmembrane</keyword>
<proteinExistence type="predicted"/>
<feature type="transmembrane region" description="Helical" evidence="1">
    <location>
        <begin position="64"/>
        <end position="84"/>
    </location>
</feature>
<dbReference type="Proteomes" id="UP000199729">
    <property type="component" value="Chromosome"/>
</dbReference>
<gene>
    <name evidence="2" type="ORF">VITFI_CDS1559</name>
</gene>
<feature type="transmembrane region" description="Helical" evidence="1">
    <location>
        <begin position="90"/>
        <end position="112"/>
    </location>
</feature>
<feature type="transmembrane region" description="Helical" evidence="1">
    <location>
        <begin position="184"/>
        <end position="206"/>
    </location>
</feature>
<evidence type="ECO:0000313" key="3">
    <source>
        <dbReference type="Proteomes" id="UP000199729"/>
    </source>
</evidence>
<dbReference type="EMBL" id="CP022423">
    <property type="protein sequence ID" value="ASM77337.1"/>
    <property type="molecule type" value="Genomic_DNA"/>
</dbReference>
<dbReference type="AlphaFoldDB" id="A0A221KER6"/>
<organism evidence="2 3">
    <name type="scientific">Vitreoscilla filiformis</name>
    <dbReference type="NCBI Taxonomy" id="63"/>
    <lineage>
        <taxon>Bacteria</taxon>
        <taxon>Pseudomonadati</taxon>
        <taxon>Pseudomonadota</taxon>
        <taxon>Betaproteobacteria</taxon>
        <taxon>Neisseriales</taxon>
        <taxon>Neisseriaceae</taxon>
        <taxon>Vitreoscilla</taxon>
    </lineage>
</organism>
<protein>
    <submittedName>
        <fullName evidence="2">Membrane protein</fullName>
    </submittedName>
</protein>
<sequence length="308" mass="34146">MPIDTVPSAPPPSAVLTLAGAPSTPPPRETPLPALHALRFHSLEWHHPWLWLQQGWQDFRRCPCLGLFYGACFMVMGWLLWGVFHEAPAYALALSASFLFVTPFLGLGLYYASWRIERGLTPDLGRSLWVWETRPDTLPIFALVLLTIELLWSTVSLVVFAAFLERPLTLDGTLQALWAPENRMFVVVYSLVTLVFCALVFAISVISTPLMLDQHVDAAEAIEVSLRLVAHQPGVMLLWAAILGFLSVLAMLPGFAGWLIIGPLLGHASWHAYRSAVQDVTPLVVVEDEAPPMIDIPLSHELRNDIAC</sequence>
<feature type="transmembrane region" description="Helical" evidence="1">
    <location>
        <begin position="140"/>
        <end position="164"/>
    </location>
</feature>
<name>A0A221KER6_VITFI</name>
<dbReference type="OrthoDB" id="5621705at2"/>
<dbReference type="Pfam" id="PF09955">
    <property type="entry name" value="DUF2189"/>
    <property type="match status" value="1"/>
</dbReference>
<dbReference type="RefSeq" id="WP_089416457.1">
    <property type="nucleotide sequence ID" value="NZ_CP022423.1"/>
</dbReference>
<accession>A0A221KER6</accession>